<organism evidence="3 4">
    <name type="scientific">Liquidambar formosana</name>
    <name type="common">Formosan gum</name>
    <dbReference type="NCBI Taxonomy" id="63359"/>
    <lineage>
        <taxon>Eukaryota</taxon>
        <taxon>Viridiplantae</taxon>
        <taxon>Streptophyta</taxon>
        <taxon>Embryophyta</taxon>
        <taxon>Tracheophyta</taxon>
        <taxon>Spermatophyta</taxon>
        <taxon>Magnoliopsida</taxon>
        <taxon>eudicotyledons</taxon>
        <taxon>Gunneridae</taxon>
        <taxon>Pentapetalae</taxon>
        <taxon>Saxifragales</taxon>
        <taxon>Altingiaceae</taxon>
        <taxon>Liquidambar</taxon>
    </lineage>
</organism>
<dbReference type="InterPro" id="IPR000717">
    <property type="entry name" value="PCI_dom"/>
</dbReference>
<comment type="similarity">
    <text evidence="1">Belongs to the CSN7/EIF3M family. CSN7 subfamily.</text>
</comment>
<dbReference type="Pfam" id="PF01399">
    <property type="entry name" value="PCI"/>
    <property type="match status" value="1"/>
</dbReference>
<dbReference type="PANTHER" id="PTHR15350">
    <property type="entry name" value="COP9 SIGNALOSOME COMPLEX SUBUNIT 7/DENDRITIC CELL PROTEIN GA17"/>
    <property type="match status" value="1"/>
</dbReference>
<dbReference type="InterPro" id="IPR045237">
    <property type="entry name" value="COPS7/eIF3m"/>
</dbReference>
<keyword evidence="4" id="KW-1185">Reference proteome</keyword>
<dbReference type="InterPro" id="IPR036390">
    <property type="entry name" value="WH_DNA-bd_sf"/>
</dbReference>
<dbReference type="PANTHER" id="PTHR15350:SF2">
    <property type="entry name" value="EUKARYOTIC TRANSLATION INITIATION FACTOR 3 SUBUNIT M"/>
    <property type="match status" value="1"/>
</dbReference>
<dbReference type="EMBL" id="JBBPBK010000013">
    <property type="protein sequence ID" value="KAK9272559.1"/>
    <property type="molecule type" value="Genomic_DNA"/>
</dbReference>
<comment type="caution">
    <text evidence="3">The sequence shown here is derived from an EMBL/GenBank/DDBJ whole genome shotgun (WGS) entry which is preliminary data.</text>
</comment>
<dbReference type="SMART" id="SM00088">
    <property type="entry name" value="PINT"/>
    <property type="match status" value="1"/>
</dbReference>
<dbReference type="SUPFAM" id="SSF46785">
    <property type="entry name" value="Winged helix' DNA-binding domain"/>
    <property type="match status" value="1"/>
</dbReference>
<dbReference type="Proteomes" id="UP001415857">
    <property type="component" value="Unassembled WGS sequence"/>
</dbReference>
<dbReference type="PROSITE" id="PS50250">
    <property type="entry name" value="PCI"/>
    <property type="match status" value="1"/>
</dbReference>
<dbReference type="InterPro" id="IPR040750">
    <property type="entry name" value="eIF3m_C_helix"/>
</dbReference>
<sequence length="111" mass="12710">MRLMSLVDLSNECGQIPYALIEDTLRINDDEVELWVVKAITAKLIDCKMDQMNQIVIVSRCSERMFGQHQWQTLRTKLATWRGNIANVISTIQANKITEDGSQAIQSLMIR</sequence>
<evidence type="ECO:0000259" key="2">
    <source>
        <dbReference type="PROSITE" id="PS50250"/>
    </source>
</evidence>
<feature type="domain" description="PCI" evidence="2">
    <location>
        <begin position="1"/>
        <end position="63"/>
    </location>
</feature>
<evidence type="ECO:0000313" key="3">
    <source>
        <dbReference type="EMBL" id="KAK9272559.1"/>
    </source>
</evidence>
<protein>
    <recommendedName>
        <fullName evidence="2">PCI domain-containing protein</fullName>
    </recommendedName>
</protein>
<proteinExistence type="inferred from homology"/>
<accession>A0AAP0NL67</accession>
<dbReference type="AlphaFoldDB" id="A0AAP0NL67"/>
<dbReference type="GO" id="GO:0005852">
    <property type="term" value="C:eukaryotic translation initiation factor 3 complex"/>
    <property type="evidence" value="ECO:0007669"/>
    <property type="project" value="TreeGrafter"/>
</dbReference>
<name>A0AAP0NL67_LIQFO</name>
<gene>
    <name evidence="3" type="ORF">L1049_002933</name>
</gene>
<evidence type="ECO:0000313" key="4">
    <source>
        <dbReference type="Proteomes" id="UP001415857"/>
    </source>
</evidence>
<evidence type="ECO:0000256" key="1">
    <source>
        <dbReference type="ARBA" id="ARBA00008482"/>
    </source>
</evidence>
<dbReference type="GO" id="GO:0002183">
    <property type="term" value="P:cytoplasmic translational initiation"/>
    <property type="evidence" value="ECO:0007669"/>
    <property type="project" value="TreeGrafter"/>
</dbReference>
<dbReference type="Pfam" id="PF18005">
    <property type="entry name" value="eIF3m_C_helix"/>
    <property type="match status" value="1"/>
</dbReference>
<reference evidence="3 4" key="1">
    <citation type="journal article" date="2024" name="Plant J.">
        <title>Genome sequences and population genomics reveal climatic adaptation and genomic divergence between two closely related sweetgum species.</title>
        <authorList>
            <person name="Xu W.Q."/>
            <person name="Ren C.Q."/>
            <person name="Zhang X.Y."/>
            <person name="Comes H.P."/>
            <person name="Liu X.H."/>
            <person name="Li Y.G."/>
            <person name="Kettle C.J."/>
            <person name="Jalonen R."/>
            <person name="Gaisberger H."/>
            <person name="Ma Y.Z."/>
            <person name="Qiu Y.X."/>
        </authorList>
    </citation>
    <scope>NUCLEOTIDE SEQUENCE [LARGE SCALE GENOMIC DNA]</scope>
    <source>
        <strain evidence="3">Hangzhou</strain>
    </source>
</reference>